<dbReference type="AlphaFoldDB" id="A0ABD0KFL1"/>
<protein>
    <submittedName>
        <fullName evidence="1">Uncharacterized protein</fullName>
    </submittedName>
</protein>
<comment type="caution">
    <text evidence="1">The sequence shown here is derived from an EMBL/GenBank/DDBJ whole genome shotgun (WGS) entry which is preliminary data.</text>
</comment>
<dbReference type="Proteomes" id="UP001519460">
    <property type="component" value="Unassembled WGS sequence"/>
</dbReference>
<name>A0ABD0KFL1_9CAEN</name>
<accession>A0ABD0KFL1</accession>
<evidence type="ECO:0000313" key="1">
    <source>
        <dbReference type="EMBL" id="KAK7485844.1"/>
    </source>
</evidence>
<keyword evidence="2" id="KW-1185">Reference proteome</keyword>
<gene>
    <name evidence="1" type="ORF">BaRGS_00022944</name>
</gene>
<evidence type="ECO:0000313" key="2">
    <source>
        <dbReference type="Proteomes" id="UP001519460"/>
    </source>
</evidence>
<reference evidence="1 2" key="1">
    <citation type="journal article" date="2023" name="Sci. Data">
        <title>Genome assembly of the Korean intertidal mud-creeper Batillaria attramentaria.</title>
        <authorList>
            <person name="Patra A.K."/>
            <person name="Ho P.T."/>
            <person name="Jun S."/>
            <person name="Lee S.J."/>
            <person name="Kim Y."/>
            <person name="Won Y.J."/>
        </authorList>
    </citation>
    <scope>NUCLEOTIDE SEQUENCE [LARGE SCALE GENOMIC DNA]</scope>
    <source>
        <strain evidence="1">Wonlab-2016</strain>
    </source>
</reference>
<proteinExistence type="predicted"/>
<sequence length="88" mass="9636">MQQPAMTLAQVLVGIAEGSDRATAQFTRTTVAVTGPPVQAAKKSEETPFHVTCTLSIWQLSDNRYFPKLSTFHSYANPPVKQVYLPAV</sequence>
<organism evidence="1 2">
    <name type="scientific">Batillaria attramentaria</name>
    <dbReference type="NCBI Taxonomy" id="370345"/>
    <lineage>
        <taxon>Eukaryota</taxon>
        <taxon>Metazoa</taxon>
        <taxon>Spiralia</taxon>
        <taxon>Lophotrochozoa</taxon>
        <taxon>Mollusca</taxon>
        <taxon>Gastropoda</taxon>
        <taxon>Caenogastropoda</taxon>
        <taxon>Sorbeoconcha</taxon>
        <taxon>Cerithioidea</taxon>
        <taxon>Batillariidae</taxon>
        <taxon>Batillaria</taxon>
    </lineage>
</organism>
<dbReference type="EMBL" id="JACVVK020000188">
    <property type="protein sequence ID" value="KAK7485844.1"/>
    <property type="molecule type" value="Genomic_DNA"/>
</dbReference>